<proteinExistence type="predicted"/>
<comment type="caution">
    <text evidence="2">The sequence shown here is derived from an EMBL/GenBank/DDBJ whole genome shotgun (WGS) entry which is preliminary data.</text>
</comment>
<protein>
    <submittedName>
        <fullName evidence="2">Uncharacterized protein</fullName>
    </submittedName>
</protein>
<evidence type="ECO:0000256" key="1">
    <source>
        <dbReference type="SAM" id="SignalP"/>
    </source>
</evidence>
<feature type="signal peptide" evidence="1">
    <location>
        <begin position="1"/>
        <end position="16"/>
    </location>
</feature>
<evidence type="ECO:0000313" key="2">
    <source>
        <dbReference type="EMBL" id="GBM61385.1"/>
    </source>
</evidence>
<reference evidence="2 3" key="1">
    <citation type="journal article" date="2019" name="Sci. Rep.">
        <title>Orb-weaving spider Araneus ventricosus genome elucidates the spidroin gene catalogue.</title>
        <authorList>
            <person name="Kono N."/>
            <person name="Nakamura H."/>
            <person name="Ohtoshi R."/>
            <person name="Moran D.A.P."/>
            <person name="Shinohara A."/>
            <person name="Yoshida Y."/>
            <person name="Fujiwara M."/>
            <person name="Mori M."/>
            <person name="Tomita M."/>
            <person name="Arakawa K."/>
        </authorList>
    </citation>
    <scope>NUCLEOTIDE SEQUENCE [LARGE SCALE GENOMIC DNA]</scope>
</reference>
<keyword evidence="3" id="KW-1185">Reference proteome</keyword>
<keyword evidence="1" id="KW-0732">Signal</keyword>
<feature type="chain" id="PRO_5021415457" evidence="1">
    <location>
        <begin position="17"/>
        <end position="102"/>
    </location>
</feature>
<sequence length="102" mass="11417">MTTVFLLEALLYSGVSHIFDWCRHGRLISTNTYGEETMLTVDIGVPLILRKNPSGWIVTDLGRQFRQLGSLSGFVFCSAPPDGNDSDTLSFRISLVRFSYPN</sequence>
<gene>
    <name evidence="2" type="ORF">AVEN_258495_1</name>
</gene>
<name>A0A4Y2H8S8_ARAVE</name>
<dbReference type="OrthoDB" id="10478462at2759"/>
<dbReference type="Proteomes" id="UP000499080">
    <property type="component" value="Unassembled WGS sequence"/>
</dbReference>
<accession>A0A4Y2H8S8</accession>
<evidence type="ECO:0000313" key="3">
    <source>
        <dbReference type="Proteomes" id="UP000499080"/>
    </source>
</evidence>
<dbReference type="AlphaFoldDB" id="A0A4Y2H8S8"/>
<dbReference type="EMBL" id="BGPR01001765">
    <property type="protein sequence ID" value="GBM61385.1"/>
    <property type="molecule type" value="Genomic_DNA"/>
</dbReference>
<organism evidence="2 3">
    <name type="scientific">Araneus ventricosus</name>
    <name type="common">Orbweaver spider</name>
    <name type="synonym">Epeira ventricosa</name>
    <dbReference type="NCBI Taxonomy" id="182803"/>
    <lineage>
        <taxon>Eukaryota</taxon>
        <taxon>Metazoa</taxon>
        <taxon>Ecdysozoa</taxon>
        <taxon>Arthropoda</taxon>
        <taxon>Chelicerata</taxon>
        <taxon>Arachnida</taxon>
        <taxon>Araneae</taxon>
        <taxon>Araneomorphae</taxon>
        <taxon>Entelegynae</taxon>
        <taxon>Araneoidea</taxon>
        <taxon>Araneidae</taxon>
        <taxon>Araneus</taxon>
    </lineage>
</organism>